<reference evidence="1 2" key="1">
    <citation type="submission" date="2019-08" db="EMBL/GenBank/DDBJ databases">
        <title>In-depth cultivation of the pig gut microbiome towards novel bacterial diversity and tailored functional studies.</title>
        <authorList>
            <person name="Wylensek D."/>
            <person name="Hitch T.C.A."/>
            <person name="Clavel T."/>
        </authorList>
    </citation>
    <scope>NUCLEOTIDE SEQUENCE [LARGE SCALE GENOMIC DNA]</scope>
    <source>
        <strain evidence="1 2">WCA-693-APC-5D-A</strain>
    </source>
</reference>
<dbReference type="AlphaFoldDB" id="A0A6I2UDP9"/>
<gene>
    <name evidence="1" type="ORF">FYJ84_11940</name>
</gene>
<evidence type="ECO:0000313" key="1">
    <source>
        <dbReference type="EMBL" id="MSU09688.1"/>
    </source>
</evidence>
<dbReference type="InterPro" id="IPR007358">
    <property type="entry name" value="Nucleoid_associated_NdpA"/>
</dbReference>
<comment type="caution">
    <text evidence="1">The sequence shown here is derived from an EMBL/GenBank/DDBJ whole genome shotgun (WGS) entry which is preliminary data.</text>
</comment>
<dbReference type="GO" id="GO:0009295">
    <property type="term" value="C:nucleoid"/>
    <property type="evidence" value="ECO:0007669"/>
    <property type="project" value="InterPro"/>
</dbReference>
<dbReference type="EMBL" id="VUNR01000030">
    <property type="protein sequence ID" value="MSU09688.1"/>
    <property type="molecule type" value="Genomic_DNA"/>
</dbReference>
<keyword evidence="2" id="KW-1185">Reference proteome</keyword>
<proteinExistence type="predicted"/>
<accession>A0A6I2UDP9</accession>
<sequence>MVIIEKAILHILDFAGGTPVLSAQELELEQGTREFLVKHVEKTIGSQDAKTGKFYESSEFSSHLAAYQEGQASFAEFSQQVANALYQPLSHAEDIECADLFVCQIRVDDTPQLVLFKCTNNHGYVHQVNVAEDGSVVTEVMNSYGLLPNLSQRMEEFAYINLDTKEVLIKAKRYSIDGNKVFVLPELLLECAQSPSPNETIKEISKAVKKVTEAYCQDQVEAAAAVKSYIAENLQPDGQLDPQEVGMAVFKDNPSMQADYRQEMENSGFGEPVVVNQEATLKKMRKHRLSTDTGIELVIPTEFFENTEFVEFYKDDDGFMSITLKNIQNITNK</sequence>
<evidence type="ECO:0000313" key="2">
    <source>
        <dbReference type="Proteomes" id="UP000433181"/>
    </source>
</evidence>
<dbReference type="Proteomes" id="UP000433181">
    <property type="component" value="Unassembled WGS sequence"/>
</dbReference>
<name>A0A6I2UDP9_9FIRM</name>
<protein>
    <submittedName>
        <fullName evidence="1">Nucleoid-associated protein</fullName>
    </submittedName>
</protein>
<organism evidence="1 2">
    <name type="scientific">Anaerovibrio slackiae</name>
    <dbReference type="NCBI Taxonomy" id="2652309"/>
    <lineage>
        <taxon>Bacteria</taxon>
        <taxon>Bacillati</taxon>
        <taxon>Bacillota</taxon>
        <taxon>Negativicutes</taxon>
        <taxon>Selenomonadales</taxon>
        <taxon>Selenomonadaceae</taxon>
        <taxon>Anaerovibrio</taxon>
    </lineage>
</organism>
<dbReference type="Pfam" id="PF04245">
    <property type="entry name" value="NA37"/>
    <property type="match status" value="1"/>
</dbReference>